<reference evidence="1" key="1">
    <citation type="submission" date="2020-03" db="EMBL/GenBank/DDBJ databases">
        <title>A high-quality chromosome-level genome assembly of a woody plant with both climbing and erect habits, Rhamnella rubrinervis.</title>
        <authorList>
            <person name="Lu Z."/>
            <person name="Yang Y."/>
            <person name="Zhu X."/>
            <person name="Sun Y."/>
        </authorList>
    </citation>
    <scope>NUCLEOTIDE SEQUENCE</scope>
    <source>
        <strain evidence="1">BYM</strain>
        <tissue evidence="1">Leaf</tissue>
    </source>
</reference>
<dbReference type="AlphaFoldDB" id="A0A8K0E2Y3"/>
<name>A0A8K0E2Y3_9ROSA</name>
<dbReference type="Proteomes" id="UP000796880">
    <property type="component" value="Unassembled WGS sequence"/>
</dbReference>
<evidence type="ECO:0000313" key="1">
    <source>
        <dbReference type="EMBL" id="KAF3439038.1"/>
    </source>
</evidence>
<dbReference type="EMBL" id="VOIH02000008">
    <property type="protein sequence ID" value="KAF3439038.1"/>
    <property type="molecule type" value="Genomic_DNA"/>
</dbReference>
<evidence type="ECO:0000313" key="2">
    <source>
        <dbReference type="Proteomes" id="UP000796880"/>
    </source>
</evidence>
<organism evidence="1 2">
    <name type="scientific">Rhamnella rubrinervis</name>
    <dbReference type="NCBI Taxonomy" id="2594499"/>
    <lineage>
        <taxon>Eukaryota</taxon>
        <taxon>Viridiplantae</taxon>
        <taxon>Streptophyta</taxon>
        <taxon>Embryophyta</taxon>
        <taxon>Tracheophyta</taxon>
        <taxon>Spermatophyta</taxon>
        <taxon>Magnoliopsida</taxon>
        <taxon>eudicotyledons</taxon>
        <taxon>Gunneridae</taxon>
        <taxon>Pentapetalae</taxon>
        <taxon>rosids</taxon>
        <taxon>fabids</taxon>
        <taxon>Rosales</taxon>
        <taxon>Rhamnaceae</taxon>
        <taxon>rhamnoid group</taxon>
        <taxon>Rhamneae</taxon>
        <taxon>Rhamnella</taxon>
    </lineage>
</organism>
<gene>
    <name evidence="1" type="ORF">FNV43_RR17313</name>
</gene>
<proteinExistence type="predicted"/>
<comment type="caution">
    <text evidence="1">The sequence shown here is derived from an EMBL/GenBank/DDBJ whole genome shotgun (WGS) entry which is preliminary data.</text>
</comment>
<accession>A0A8K0E2Y3</accession>
<keyword evidence="2" id="KW-1185">Reference proteome</keyword>
<protein>
    <submittedName>
        <fullName evidence="1">Uncharacterized protein</fullName>
    </submittedName>
</protein>
<sequence length="196" mass="22065">MRTVCGRNHEVDTGGFSPKFTACDGIAVRGSHNSFRRAMIPTCIPQPKRRVMCKVFAIKSEGRSGMQRLQRIAAPKFMTTWSEETESIANFTKGPDFCSFGRRSALGRLWLRKGQCVGGEEYRNDSTVARDNSAARTTEESRALKEIEELLVAAIRSDSLSIQRNGAKEESMEELRGAMWRIEESFTIHAAGVWRR</sequence>